<sequence length="492" mass="55129">MVAELEVKCPACRIAKHALWLSKSRALFPSSTKIHNSLRFIDPPAFTLPGKCRIASIRNANSGSEAHLYIGPIPDVSSFSVVPEKVSSACLRALASTSCDGRSRCEPDTAQRLPQNLRVIDVSKRKISTTDCSDFVALSYVWGDAPNIQGPQHREFSGQTGLSSRSPFPHFARHLERYTKRSLSHQSDVYNAFGGITSALYGVQSWNVYGLPQQDFDRALLWFTLDRKTKNLPLSGNDTILPSWSWAAAMSNFELSVGELGHMIFGALAFWFTYKSDLKHGMLQAVNVHTNTKMHAFWQVYMDAACKHGCVGNDVVLLPTWSGTTLEFVKVSRQRWPNYYTLCREAREVGSSLGECSSAEFGIDLEDIKPGVLVTMTQCAYFQLNWFEETYIVDAKGRAVGKIFGSPSCEERPSTIDESTRHEFIALSLGGKWGINTSDGEQILEFQLPHIPLTNVMLIGRRGKYAYRKKVGWILFRDWIEADLECKTILLE</sequence>
<dbReference type="AlphaFoldDB" id="A0A6G1JWE7"/>
<dbReference type="PANTHER" id="PTHR33112:SF1">
    <property type="entry name" value="HETEROKARYON INCOMPATIBILITY DOMAIN-CONTAINING PROTEIN"/>
    <property type="match status" value="1"/>
</dbReference>
<dbReference type="PANTHER" id="PTHR33112">
    <property type="entry name" value="DOMAIN PROTEIN, PUTATIVE-RELATED"/>
    <property type="match status" value="1"/>
</dbReference>
<accession>A0A6G1JWE7</accession>
<dbReference type="EMBL" id="MU005780">
    <property type="protein sequence ID" value="KAF2704934.1"/>
    <property type="molecule type" value="Genomic_DNA"/>
</dbReference>
<evidence type="ECO:0000313" key="1">
    <source>
        <dbReference type="EMBL" id="KAF2704934.1"/>
    </source>
</evidence>
<organism evidence="1 2">
    <name type="scientific">Pleomassaria siparia CBS 279.74</name>
    <dbReference type="NCBI Taxonomy" id="1314801"/>
    <lineage>
        <taxon>Eukaryota</taxon>
        <taxon>Fungi</taxon>
        <taxon>Dikarya</taxon>
        <taxon>Ascomycota</taxon>
        <taxon>Pezizomycotina</taxon>
        <taxon>Dothideomycetes</taxon>
        <taxon>Pleosporomycetidae</taxon>
        <taxon>Pleosporales</taxon>
        <taxon>Pleomassariaceae</taxon>
        <taxon>Pleomassaria</taxon>
    </lineage>
</organism>
<evidence type="ECO:0000313" key="2">
    <source>
        <dbReference type="Proteomes" id="UP000799428"/>
    </source>
</evidence>
<protein>
    <recommendedName>
        <fullName evidence="3">Heterokaryon incompatibility domain-containing protein</fullName>
    </recommendedName>
</protein>
<proteinExistence type="predicted"/>
<name>A0A6G1JWE7_9PLEO</name>
<dbReference type="OrthoDB" id="2958217at2759"/>
<evidence type="ECO:0008006" key="3">
    <source>
        <dbReference type="Google" id="ProtNLM"/>
    </source>
</evidence>
<gene>
    <name evidence="1" type="ORF">K504DRAFT_449010</name>
</gene>
<reference evidence="1" key="1">
    <citation type="journal article" date="2020" name="Stud. Mycol.">
        <title>101 Dothideomycetes genomes: a test case for predicting lifestyles and emergence of pathogens.</title>
        <authorList>
            <person name="Haridas S."/>
            <person name="Albert R."/>
            <person name="Binder M."/>
            <person name="Bloem J."/>
            <person name="Labutti K."/>
            <person name="Salamov A."/>
            <person name="Andreopoulos B."/>
            <person name="Baker S."/>
            <person name="Barry K."/>
            <person name="Bills G."/>
            <person name="Bluhm B."/>
            <person name="Cannon C."/>
            <person name="Castanera R."/>
            <person name="Culley D."/>
            <person name="Daum C."/>
            <person name="Ezra D."/>
            <person name="Gonzalez J."/>
            <person name="Henrissat B."/>
            <person name="Kuo A."/>
            <person name="Liang C."/>
            <person name="Lipzen A."/>
            <person name="Lutzoni F."/>
            <person name="Magnuson J."/>
            <person name="Mondo S."/>
            <person name="Nolan M."/>
            <person name="Ohm R."/>
            <person name="Pangilinan J."/>
            <person name="Park H.-J."/>
            <person name="Ramirez L."/>
            <person name="Alfaro M."/>
            <person name="Sun H."/>
            <person name="Tritt A."/>
            <person name="Yoshinaga Y."/>
            <person name="Zwiers L.-H."/>
            <person name="Turgeon B."/>
            <person name="Goodwin S."/>
            <person name="Spatafora J."/>
            <person name="Crous P."/>
            <person name="Grigoriev I."/>
        </authorList>
    </citation>
    <scope>NUCLEOTIDE SEQUENCE</scope>
    <source>
        <strain evidence="1">CBS 279.74</strain>
    </source>
</reference>
<dbReference type="Proteomes" id="UP000799428">
    <property type="component" value="Unassembled WGS sequence"/>
</dbReference>
<keyword evidence="2" id="KW-1185">Reference proteome</keyword>